<dbReference type="Proteomes" id="UP000250140">
    <property type="component" value="Unassembled WGS sequence"/>
</dbReference>
<keyword evidence="1" id="KW-1133">Transmembrane helix</keyword>
<evidence type="ECO:0000313" key="3">
    <source>
        <dbReference type="Proteomes" id="UP000250140"/>
    </source>
</evidence>
<evidence type="ECO:0000256" key="1">
    <source>
        <dbReference type="SAM" id="Phobius"/>
    </source>
</evidence>
<dbReference type="PANTHER" id="PTHR37577">
    <property type="entry name" value="INTEGRAL MEMBRANE PROTEIN"/>
    <property type="match status" value="1"/>
</dbReference>
<proteinExistence type="predicted"/>
<keyword evidence="1" id="KW-0472">Membrane</keyword>
<feature type="transmembrane region" description="Helical" evidence="1">
    <location>
        <begin position="117"/>
        <end position="142"/>
    </location>
</feature>
<dbReference type="PANTHER" id="PTHR37577:SF1">
    <property type="entry name" value="INTEGRAL MEMBRANE PROTEIN"/>
    <property type="match status" value="1"/>
</dbReference>
<feature type="transmembrane region" description="Helical" evidence="1">
    <location>
        <begin position="195"/>
        <end position="217"/>
    </location>
</feature>
<protein>
    <submittedName>
        <fullName evidence="2">Uncharacterized protein</fullName>
    </submittedName>
</protein>
<dbReference type="OrthoDB" id="5427664at2759"/>
<feature type="transmembrane region" description="Helical" evidence="1">
    <location>
        <begin position="30"/>
        <end position="54"/>
    </location>
</feature>
<dbReference type="EMBL" id="KV750483">
    <property type="protein sequence ID" value="OCL04531.1"/>
    <property type="molecule type" value="Genomic_DNA"/>
</dbReference>
<feature type="transmembrane region" description="Helical" evidence="1">
    <location>
        <begin position="154"/>
        <end position="174"/>
    </location>
</feature>
<keyword evidence="3" id="KW-1185">Reference proteome</keyword>
<sequence>MFCHAPPKCPGSPRNCDDDQALPDIAGIGVVWSFGITAAITVVFAMPITLLSLLDLFPSLQNRLNLSDPSKKENFKQRLKDSVEHITLGLSDQQLITGLAILTIGYTRHCTISSRHFWIVFDLSFFSAVTHLASLLALRSYFSRYPRLRDFRGFLMLCNYIMLLVAAILTFRDYSPARRKCPIQCTFDRIRGKQLGASVMYTVQMVLLTLVFVWQLVMMYMKDDAWELRHETIL</sequence>
<gene>
    <name evidence="2" type="ORF">AOQ84DRAFT_391492</name>
</gene>
<accession>A0A8E2ETD4</accession>
<dbReference type="InterPro" id="IPR053018">
    <property type="entry name" value="Elsinochrome_Biosynth-Asso"/>
</dbReference>
<feature type="non-terminal residue" evidence="2">
    <location>
        <position position="234"/>
    </location>
</feature>
<organism evidence="2 3">
    <name type="scientific">Glonium stellatum</name>
    <dbReference type="NCBI Taxonomy" id="574774"/>
    <lineage>
        <taxon>Eukaryota</taxon>
        <taxon>Fungi</taxon>
        <taxon>Dikarya</taxon>
        <taxon>Ascomycota</taxon>
        <taxon>Pezizomycotina</taxon>
        <taxon>Dothideomycetes</taxon>
        <taxon>Pleosporomycetidae</taxon>
        <taxon>Gloniales</taxon>
        <taxon>Gloniaceae</taxon>
        <taxon>Glonium</taxon>
    </lineage>
</organism>
<evidence type="ECO:0000313" key="2">
    <source>
        <dbReference type="EMBL" id="OCL04531.1"/>
    </source>
</evidence>
<reference evidence="2 3" key="1">
    <citation type="journal article" date="2016" name="Nat. Commun.">
        <title>Ectomycorrhizal ecology is imprinted in the genome of the dominant symbiotic fungus Cenococcum geophilum.</title>
        <authorList>
            <consortium name="DOE Joint Genome Institute"/>
            <person name="Peter M."/>
            <person name="Kohler A."/>
            <person name="Ohm R.A."/>
            <person name="Kuo A."/>
            <person name="Krutzmann J."/>
            <person name="Morin E."/>
            <person name="Arend M."/>
            <person name="Barry K.W."/>
            <person name="Binder M."/>
            <person name="Choi C."/>
            <person name="Clum A."/>
            <person name="Copeland A."/>
            <person name="Grisel N."/>
            <person name="Haridas S."/>
            <person name="Kipfer T."/>
            <person name="LaButti K."/>
            <person name="Lindquist E."/>
            <person name="Lipzen A."/>
            <person name="Maire R."/>
            <person name="Meier B."/>
            <person name="Mihaltcheva S."/>
            <person name="Molinier V."/>
            <person name="Murat C."/>
            <person name="Poggeler S."/>
            <person name="Quandt C.A."/>
            <person name="Sperisen C."/>
            <person name="Tritt A."/>
            <person name="Tisserant E."/>
            <person name="Crous P.W."/>
            <person name="Henrissat B."/>
            <person name="Nehls U."/>
            <person name="Egli S."/>
            <person name="Spatafora J.W."/>
            <person name="Grigoriev I.V."/>
            <person name="Martin F.M."/>
        </authorList>
    </citation>
    <scope>NUCLEOTIDE SEQUENCE [LARGE SCALE GENOMIC DNA]</scope>
    <source>
        <strain evidence="2 3">CBS 207.34</strain>
    </source>
</reference>
<keyword evidence="1" id="KW-0812">Transmembrane</keyword>
<name>A0A8E2ETD4_9PEZI</name>
<dbReference type="AlphaFoldDB" id="A0A8E2ETD4"/>